<dbReference type="GO" id="GO:0047267">
    <property type="term" value="F:undecaprenyl-phosphate mannosyltransferase activity"/>
    <property type="evidence" value="ECO:0007669"/>
    <property type="project" value="UniProtKB-EC"/>
</dbReference>
<dbReference type="SUPFAM" id="SSF53448">
    <property type="entry name" value="Nucleotide-diphospho-sugar transferases"/>
    <property type="match status" value="1"/>
</dbReference>
<evidence type="ECO:0000256" key="1">
    <source>
        <dbReference type="ARBA" id="ARBA00006739"/>
    </source>
</evidence>
<dbReference type="KEGG" id="parq:DSM112329_04923"/>
<proteinExistence type="inferred from homology"/>
<keyword evidence="3" id="KW-0328">Glycosyltransferase</keyword>
<dbReference type="EC" id="2.4.1.54" evidence="3"/>
<dbReference type="Pfam" id="PF00535">
    <property type="entry name" value="Glycos_transf_2"/>
    <property type="match status" value="1"/>
</dbReference>
<dbReference type="InterPro" id="IPR029044">
    <property type="entry name" value="Nucleotide-diphossugar_trans"/>
</dbReference>
<name>A0AAU7B2A7_9ACTN</name>
<sequence>MSTLSLIIPVHNEAGHLPVVLNRIRDAACPIPREWIIVDDRSTDGSTELLRDWVAAHGEEEAGMRLIVRPATARGGKGLAITEGIAQATGDFIMVQDADLEYDPADIPALLQPLLDDRADVVYGSRFRKDGHQVHRTFHYLVNRFLTALSNLFSGIYLSDMETCYKLFRADLVQSMNLRSERFGVEVELTAYVAKVRARVMELPVSYFPRTRLSGKKINWRDGVAALWHLVHFNVLTDADTAFEQLPERYRP</sequence>
<keyword evidence="3" id="KW-0808">Transferase</keyword>
<comment type="similarity">
    <text evidence="1">Belongs to the glycosyltransferase 2 family.</text>
</comment>
<evidence type="ECO:0000259" key="2">
    <source>
        <dbReference type="Pfam" id="PF00535"/>
    </source>
</evidence>
<protein>
    <submittedName>
        <fullName evidence="3">Undecaprenyl-phosphate mannosyltransferase</fullName>
        <ecNumber evidence="3">2.4.1.54</ecNumber>
    </submittedName>
</protein>
<feature type="domain" description="Glycosyltransferase 2-like" evidence="2">
    <location>
        <begin position="5"/>
        <end position="173"/>
    </location>
</feature>
<organism evidence="3">
    <name type="scientific">Paraconexibacter sp. AEG42_29</name>
    <dbReference type="NCBI Taxonomy" id="2997339"/>
    <lineage>
        <taxon>Bacteria</taxon>
        <taxon>Bacillati</taxon>
        <taxon>Actinomycetota</taxon>
        <taxon>Thermoleophilia</taxon>
        <taxon>Solirubrobacterales</taxon>
        <taxon>Paraconexibacteraceae</taxon>
        <taxon>Paraconexibacter</taxon>
    </lineage>
</organism>
<dbReference type="RefSeq" id="WP_354699213.1">
    <property type="nucleotide sequence ID" value="NZ_CP114014.1"/>
</dbReference>
<reference evidence="3" key="1">
    <citation type="submission" date="2022-12" db="EMBL/GenBank/DDBJ databases">
        <title>Paraconexibacter alkalitolerans sp. nov. and Baekduia alba sp. nov., isolated from soil and emended description of the genera Paraconexibacter (Chun et al., 2020) and Baekduia (An et al., 2020).</title>
        <authorList>
            <person name="Vieira S."/>
            <person name="Huber K.J."/>
            <person name="Geppert A."/>
            <person name="Wolf J."/>
            <person name="Neumann-Schaal M."/>
            <person name="Muesken M."/>
            <person name="Overmann J."/>
        </authorList>
    </citation>
    <scope>NUCLEOTIDE SEQUENCE</scope>
    <source>
        <strain evidence="3">AEG42_29</strain>
    </source>
</reference>
<dbReference type="InterPro" id="IPR050256">
    <property type="entry name" value="Glycosyltransferase_2"/>
</dbReference>
<dbReference type="PANTHER" id="PTHR48090">
    <property type="entry name" value="UNDECAPRENYL-PHOSPHATE 4-DEOXY-4-FORMAMIDO-L-ARABINOSE TRANSFERASE-RELATED"/>
    <property type="match status" value="1"/>
</dbReference>
<dbReference type="AlphaFoldDB" id="A0AAU7B2A7"/>
<gene>
    <name evidence="3" type="ORF">DSM112329_04923</name>
</gene>
<dbReference type="PANTHER" id="PTHR48090:SF7">
    <property type="entry name" value="RFBJ PROTEIN"/>
    <property type="match status" value="1"/>
</dbReference>
<dbReference type="EMBL" id="CP114014">
    <property type="protein sequence ID" value="XAY08028.1"/>
    <property type="molecule type" value="Genomic_DNA"/>
</dbReference>
<dbReference type="CDD" id="cd04179">
    <property type="entry name" value="DPM_DPG-synthase_like"/>
    <property type="match status" value="1"/>
</dbReference>
<dbReference type="Gene3D" id="3.90.550.10">
    <property type="entry name" value="Spore Coat Polysaccharide Biosynthesis Protein SpsA, Chain A"/>
    <property type="match status" value="1"/>
</dbReference>
<dbReference type="InterPro" id="IPR001173">
    <property type="entry name" value="Glyco_trans_2-like"/>
</dbReference>
<accession>A0AAU7B2A7</accession>
<evidence type="ECO:0000313" key="3">
    <source>
        <dbReference type="EMBL" id="XAY08028.1"/>
    </source>
</evidence>